<evidence type="ECO:0000256" key="4">
    <source>
        <dbReference type="ARBA" id="ARBA00007573"/>
    </source>
</evidence>
<dbReference type="OrthoDB" id="289162at2759"/>
<evidence type="ECO:0000256" key="2">
    <source>
        <dbReference type="ARBA" id="ARBA00004496"/>
    </source>
</evidence>
<dbReference type="GO" id="GO:0002098">
    <property type="term" value="P:tRNA wobble uridine modification"/>
    <property type="evidence" value="ECO:0007669"/>
    <property type="project" value="InterPro"/>
</dbReference>
<name>A0A9P6NJL8_9BASI</name>
<sequence>MSTFKKKTPSGKTIPTGFYPSHYNGLPLTSTGIASLDDVLGGGIPASSSFLVAEDSDSSYARLVLRYWIAQGLAAGQRSLVIGSSLDEGGGPTCLVERLMDFSDFEKSSQPVQPSIPDTELDEDEEPDLDGHSKRMKIAWRYESLGKHQAQTELHLRSQCHSFDLSKTLELSEDHKSRLHSIDLAGCPNYDQLLHQMDAILSTQQSGPNPPPPFRIAIHSLGSPGSPQASHAILFRFLLGLKSLLQRSPAACMVTFPSTMYSPEVMPKLCWATDGCLVLESFAGNDAAQAAFPEHQGVCHFLRLPSPASLSPPSTKLSVLRGLGASDSGEAGGIDTNLGFKVGRRKGFRIEMMGLGVDTEIVPTSQPVDPQPQITNVVTQTKVEDTKAKGKARPRVRFGGMDDEDNDTGSHKHPVKHLGNTDW</sequence>
<reference evidence="10" key="1">
    <citation type="submission" date="2013-11" db="EMBL/GenBank/DDBJ databases">
        <title>Genome sequence of the fusiform rust pathogen reveals effectors for host alternation and coevolution with pine.</title>
        <authorList>
            <consortium name="DOE Joint Genome Institute"/>
            <person name="Smith K."/>
            <person name="Pendleton A."/>
            <person name="Kubisiak T."/>
            <person name="Anderson C."/>
            <person name="Salamov A."/>
            <person name="Aerts A."/>
            <person name="Riley R."/>
            <person name="Clum A."/>
            <person name="Lindquist E."/>
            <person name="Ence D."/>
            <person name="Campbell M."/>
            <person name="Kronenberg Z."/>
            <person name="Feau N."/>
            <person name="Dhillon B."/>
            <person name="Hamelin R."/>
            <person name="Burleigh J."/>
            <person name="Smith J."/>
            <person name="Yandell M."/>
            <person name="Nelson C."/>
            <person name="Grigoriev I."/>
            <person name="Davis J."/>
        </authorList>
    </citation>
    <scope>NUCLEOTIDE SEQUENCE</scope>
    <source>
        <strain evidence="10">G11</strain>
    </source>
</reference>
<dbReference type="GO" id="GO:0033588">
    <property type="term" value="C:elongator holoenzyme complex"/>
    <property type="evidence" value="ECO:0007669"/>
    <property type="project" value="InterPro"/>
</dbReference>
<dbReference type="InterPro" id="IPR027417">
    <property type="entry name" value="P-loop_NTPase"/>
</dbReference>
<gene>
    <name evidence="10" type="ORF">CROQUDRAFT_91825</name>
</gene>
<dbReference type="EMBL" id="MU167251">
    <property type="protein sequence ID" value="KAG0147193.1"/>
    <property type="molecule type" value="Genomic_DNA"/>
</dbReference>
<comment type="caution">
    <text evidence="10">The sequence shown here is derived from an EMBL/GenBank/DDBJ whole genome shotgun (WGS) entry which is preliminary data.</text>
</comment>
<protein>
    <recommendedName>
        <fullName evidence="5">Elongator complex protein 4</fullName>
    </recommendedName>
</protein>
<comment type="pathway">
    <text evidence="3">tRNA modification; 5-methoxycarbonylmethyl-2-thiouridine-tRNA biosynthesis.</text>
</comment>
<evidence type="ECO:0000313" key="10">
    <source>
        <dbReference type="EMBL" id="KAG0147193.1"/>
    </source>
</evidence>
<evidence type="ECO:0000256" key="8">
    <source>
        <dbReference type="ARBA" id="ARBA00023242"/>
    </source>
</evidence>
<keyword evidence="11" id="KW-1185">Reference proteome</keyword>
<comment type="subcellular location">
    <subcellularLocation>
        <location evidence="2">Cytoplasm</location>
    </subcellularLocation>
    <subcellularLocation>
        <location evidence="1">Nucleus</location>
    </subcellularLocation>
</comment>
<proteinExistence type="inferred from homology"/>
<keyword evidence="6" id="KW-0963">Cytoplasm</keyword>
<feature type="region of interest" description="Disordered" evidence="9">
    <location>
        <begin position="106"/>
        <end position="130"/>
    </location>
</feature>
<dbReference type="Proteomes" id="UP000886653">
    <property type="component" value="Unassembled WGS sequence"/>
</dbReference>
<keyword evidence="8" id="KW-0539">Nucleus</keyword>
<dbReference type="PANTHER" id="PTHR12896:SF1">
    <property type="entry name" value="ELONGATOR COMPLEX PROTEIN 4"/>
    <property type="match status" value="1"/>
</dbReference>
<evidence type="ECO:0000256" key="3">
    <source>
        <dbReference type="ARBA" id="ARBA00005043"/>
    </source>
</evidence>
<dbReference type="Pfam" id="PF05625">
    <property type="entry name" value="PAXNEB"/>
    <property type="match status" value="1"/>
</dbReference>
<accession>A0A9P6NJL8</accession>
<dbReference type="AlphaFoldDB" id="A0A9P6NJL8"/>
<dbReference type="GO" id="GO:0005737">
    <property type="term" value="C:cytoplasm"/>
    <property type="evidence" value="ECO:0007669"/>
    <property type="project" value="UniProtKB-SubCell"/>
</dbReference>
<feature type="region of interest" description="Disordered" evidence="9">
    <location>
        <begin position="382"/>
        <end position="423"/>
    </location>
</feature>
<evidence type="ECO:0000256" key="9">
    <source>
        <dbReference type="SAM" id="MobiDB-lite"/>
    </source>
</evidence>
<evidence type="ECO:0000256" key="6">
    <source>
        <dbReference type="ARBA" id="ARBA00022490"/>
    </source>
</evidence>
<evidence type="ECO:0000256" key="5">
    <source>
        <dbReference type="ARBA" id="ARBA00020265"/>
    </source>
</evidence>
<keyword evidence="7" id="KW-0819">tRNA processing</keyword>
<dbReference type="GO" id="GO:0008023">
    <property type="term" value="C:transcription elongation factor complex"/>
    <property type="evidence" value="ECO:0007669"/>
    <property type="project" value="TreeGrafter"/>
</dbReference>
<dbReference type="CDD" id="cd19494">
    <property type="entry name" value="Elp4"/>
    <property type="match status" value="1"/>
</dbReference>
<evidence type="ECO:0000256" key="7">
    <source>
        <dbReference type="ARBA" id="ARBA00022694"/>
    </source>
</evidence>
<evidence type="ECO:0000256" key="1">
    <source>
        <dbReference type="ARBA" id="ARBA00004123"/>
    </source>
</evidence>
<evidence type="ECO:0000313" key="11">
    <source>
        <dbReference type="Proteomes" id="UP000886653"/>
    </source>
</evidence>
<feature type="compositionally biased region" description="Acidic residues" evidence="9">
    <location>
        <begin position="119"/>
        <end position="128"/>
    </location>
</feature>
<dbReference type="Gene3D" id="3.40.50.300">
    <property type="entry name" value="P-loop containing nucleotide triphosphate hydrolases"/>
    <property type="match status" value="1"/>
</dbReference>
<dbReference type="PANTHER" id="PTHR12896">
    <property type="entry name" value="PAX6 NEIGHBOR PROTEIN PAXNEB"/>
    <property type="match status" value="1"/>
</dbReference>
<comment type="similarity">
    <text evidence="4">Belongs to the ELP4 family.</text>
</comment>
<organism evidence="10 11">
    <name type="scientific">Cronartium quercuum f. sp. fusiforme G11</name>
    <dbReference type="NCBI Taxonomy" id="708437"/>
    <lineage>
        <taxon>Eukaryota</taxon>
        <taxon>Fungi</taxon>
        <taxon>Dikarya</taxon>
        <taxon>Basidiomycota</taxon>
        <taxon>Pucciniomycotina</taxon>
        <taxon>Pucciniomycetes</taxon>
        <taxon>Pucciniales</taxon>
        <taxon>Coleosporiaceae</taxon>
        <taxon>Cronartium</taxon>
    </lineage>
</organism>
<dbReference type="InterPro" id="IPR008728">
    <property type="entry name" value="Elongator_complex_protein_4"/>
</dbReference>